<comment type="pathway">
    <text evidence="5">Cofactor biosynthesis; coenzyme A biosynthesis; CoA from (R)-pantothenate: step 5/5.</text>
</comment>
<evidence type="ECO:0000256" key="5">
    <source>
        <dbReference type="HAMAP-Rule" id="MF_00376"/>
    </source>
</evidence>
<dbReference type="AlphaFoldDB" id="A0A4Q0NW25"/>
<dbReference type="Pfam" id="PF01121">
    <property type="entry name" value="CoaE"/>
    <property type="match status" value="1"/>
</dbReference>
<evidence type="ECO:0000256" key="6">
    <source>
        <dbReference type="NCBIfam" id="TIGR00152"/>
    </source>
</evidence>
<protein>
    <recommendedName>
        <fullName evidence="5 6">Dephospho-CoA kinase</fullName>
        <ecNumber evidence="5 6">2.7.1.24</ecNumber>
    </recommendedName>
    <alternativeName>
        <fullName evidence="5">Dephosphocoenzyme A kinase</fullName>
    </alternativeName>
</protein>
<dbReference type="CDD" id="cd02022">
    <property type="entry name" value="DPCK"/>
    <property type="match status" value="1"/>
</dbReference>
<feature type="binding site" evidence="5">
    <location>
        <begin position="11"/>
        <end position="16"/>
    </location>
    <ligand>
        <name>ATP</name>
        <dbReference type="ChEBI" id="CHEBI:30616"/>
    </ligand>
</feature>
<evidence type="ECO:0000256" key="2">
    <source>
        <dbReference type="ARBA" id="ARBA00022741"/>
    </source>
</evidence>
<organism evidence="7 8">
    <name type="scientific">Leeuwenhoekiella aestuarii</name>
    <dbReference type="NCBI Taxonomy" id="2249426"/>
    <lineage>
        <taxon>Bacteria</taxon>
        <taxon>Pseudomonadati</taxon>
        <taxon>Bacteroidota</taxon>
        <taxon>Flavobacteriia</taxon>
        <taxon>Flavobacteriales</taxon>
        <taxon>Flavobacteriaceae</taxon>
        <taxon>Leeuwenhoekiella</taxon>
    </lineage>
</organism>
<evidence type="ECO:0000256" key="3">
    <source>
        <dbReference type="ARBA" id="ARBA00022840"/>
    </source>
</evidence>
<dbReference type="InterPro" id="IPR001977">
    <property type="entry name" value="Depp_CoAkinase"/>
</dbReference>
<dbReference type="EMBL" id="QOVI01000003">
    <property type="protein sequence ID" value="RXG15506.1"/>
    <property type="molecule type" value="Genomic_DNA"/>
</dbReference>
<dbReference type="UniPathway" id="UPA00241">
    <property type="reaction ID" value="UER00356"/>
</dbReference>
<evidence type="ECO:0000256" key="4">
    <source>
        <dbReference type="ARBA" id="ARBA00022993"/>
    </source>
</evidence>
<comment type="function">
    <text evidence="5">Catalyzes the phosphorylation of the 3'-hydroxyl group of dephosphocoenzyme A to form coenzyme A.</text>
</comment>
<dbReference type="GO" id="GO:0005737">
    <property type="term" value="C:cytoplasm"/>
    <property type="evidence" value="ECO:0007669"/>
    <property type="project" value="UniProtKB-SubCell"/>
</dbReference>
<comment type="subcellular location">
    <subcellularLocation>
        <location evidence="5">Cytoplasm</location>
    </subcellularLocation>
</comment>
<dbReference type="EC" id="2.7.1.24" evidence="5 6"/>
<dbReference type="GO" id="GO:0015937">
    <property type="term" value="P:coenzyme A biosynthetic process"/>
    <property type="evidence" value="ECO:0007669"/>
    <property type="project" value="UniProtKB-UniRule"/>
</dbReference>
<accession>A0A4Q0NW25</accession>
<name>A0A4Q0NW25_9FLAO</name>
<dbReference type="GO" id="GO:0005524">
    <property type="term" value="F:ATP binding"/>
    <property type="evidence" value="ECO:0007669"/>
    <property type="project" value="UniProtKB-UniRule"/>
</dbReference>
<dbReference type="RefSeq" id="WP_128761076.1">
    <property type="nucleotide sequence ID" value="NZ_QOVI01000003.1"/>
</dbReference>
<dbReference type="PANTHER" id="PTHR10695:SF46">
    <property type="entry name" value="BIFUNCTIONAL COENZYME A SYNTHASE-RELATED"/>
    <property type="match status" value="1"/>
</dbReference>
<reference evidence="7 8" key="1">
    <citation type="submission" date="2018-07" db="EMBL/GenBank/DDBJ databases">
        <title>Leeuwenhoekiella genomics.</title>
        <authorList>
            <person name="Tahon G."/>
            <person name="Willems A."/>
        </authorList>
    </citation>
    <scope>NUCLEOTIDE SEQUENCE [LARGE SCALE GENOMIC DNA]</scope>
    <source>
        <strain evidence="7 8">R-50232</strain>
    </source>
</reference>
<evidence type="ECO:0000313" key="8">
    <source>
        <dbReference type="Proteomes" id="UP000289821"/>
    </source>
</evidence>
<sequence length="197" mass="22433">MIIVGITGGIGSGKTTIAKYFSSEFGIPVYYADTEAKALMNTEALRKQVIRLLGKASYKEGELDRKYVADKVFKDKDLLEKLNQIVHPAVGKHFKNWCAQQDAPYVLKEAAILFENDTASGLDYTILITAPKKMRIYRVLERDDSTVEDIENRMNKQWDDAKKIPLADFIIENIELDSSKLQAKNIHHQILRDRVNT</sequence>
<evidence type="ECO:0000313" key="7">
    <source>
        <dbReference type="EMBL" id="RXG15506.1"/>
    </source>
</evidence>
<keyword evidence="5" id="KW-0808">Transferase</keyword>
<dbReference type="SUPFAM" id="SSF52540">
    <property type="entry name" value="P-loop containing nucleoside triphosphate hydrolases"/>
    <property type="match status" value="1"/>
</dbReference>
<dbReference type="HAMAP" id="MF_00376">
    <property type="entry name" value="Dephospho_CoA_kinase"/>
    <property type="match status" value="1"/>
</dbReference>
<dbReference type="PRINTS" id="PR00988">
    <property type="entry name" value="URIDINKINASE"/>
</dbReference>
<proteinExistence type="inferred from homology"/>
<comment type="caution">
    <text evidence="7">The sequence shown here is derived from an EMBL/GenBank/DDBJ whole genome shotgun (WGS) entry which is preliminary data.</text>
</comment>
<keyword evidence="5 7" id="KW-0418">Kinase</keyword>
<dbReference type="PANTHER" id="PTHR10695">
    <property type="entry name" value="DEPHOSPHO-COA KINASE-RELATED"/>
    <property type="match status" value="1"/>
</dbReference>
<dbReference type="PROSITE" id="PS51219">
    <property type="entry name" value="DPCK"/>
    <property type="match status" value="1"/>
</dbReference>
<comment type="similarity">
    <text evidence="1 5">Belongs to the CoaE family.</text>
</comment>
<dbReference type="GO" id="GO:0004140">
    <property type="term" value="F:dephospho-CoA kinase activity"/>
    <property type="evidence" value="ECO:0007669"/>
    <property type="project" value="UniProtKB-UniRule"/>
</dbReference>
<keyword evidence="8" id="KW-1185">Reference proteome</keyword>
<keyword evidence="4 5" id="KW-0173">Coenzyme A biosynthesis</keyword>
<keyword evidence="2 5" id="KW-0547">Nucleotide-binding</keyword>
<gene>
    <name evidence="5" type="primary">coaE</name>
    <name evidence="7" type="ORF">DSM04_103395</name>
</gene>
<keyword evidence="5" id="KW-0963">Cytoplasm</keyword>
<comment type="catalytic activity">
    <reaction evidence="5">
        <text>3'-dephospho-CoA + ATP = ADP + CoA + H(+)</text>
        <dbReference type="Rhea" id="RHEA:18245"/>
        <dbReference type="ChEBI" id="CHEBI:15378"/>
        <dbReference type="ChEBI" id="CHEBI:30616"/>
        <dbReference type="ChEBI" id="CHEBI:57287"/>
        <dbReference type="ChEBI" id="CHEBI:57328"/>
        <dbReference type="ChEBI" id="CHEBI:456216"/>
        <dbReference type="EC" id="2.7.1.24"/>
    </reaction>
</comment>
<dbReference type="Proteomes" id="UP000289821">
    <property type="component" value="Unassembled WGS sequence"/>
</dbReference>
<keyword evidence="3 5" id="KW-0067">ATP-binding</keyword>
<evidence type="ECO:0000256" key="1">
    <source>
        <dbReference type="ARBA" id="ARBA00009018"/>
    </source>
</evidence>
<dbReference type="Gene3D" id="3.40.50.300">
    <property type="entry name" value="P-loop containing nucleotide triphosphate hydrolases"/>
    <property type="match status" value="1"/>
</dbReference>
<dbReference type="InterPro" id="IPR027417">
    <property type="entry name" value="P-loop_NTPase"/>
</dbReference>
<dbReference type="OrthoDB" id="9812943at2"/>
<dbReference type="NCBIfam" id="TIGR00152">
    <property type="entry name" value="dephospho-CoA kinase"/>
    <property type="match status" value="1"/>
</dbReference>